<evidence type="ECO:0000259" key="10">
    <source>
        <dbReference type="PROSITE" id="PS50240"/>
    </source>
</evidence>
<organism evidence="12 13">
    <name type="scientific">Spodoptera exigua</name>
    <name type="common">Beet armyworm</name>
    <name type="synonym">Noctua fulgens</name>
    <dbReference type="NCBI Taxonomy" id="7107"/>
    <lineage>
        <taxon>Eukaryota</taxon>
        <taxon>Metazoa</taxon>
        <taxon>Ecdysozoa</taxon>
        <taxon>Arthropoda</taxon>
        <taxon>Hexapoda</taxon>
        <taxon>Insecta</taxon>
        <taxon>Pterygota</taxon>
        <taxon>Neoptera</taxon>
        <taxon>Endopterygota</taxon>
        <taxon>Lepidoptera</taxon>
        <taxon>Glossata</taxon>
        <taxon>Ditrysia</taxon>
        <taxon>Noctuoidea</taxon>
        <taxon>Noctuidae</taxon>
        <taxon>Amphipyrinae</taxon>
        <taxon>Spodoptera</taxon>
    </lineage>
</organism>
<name>A0A835GEI0_SPOEX</name>
<keyword evidence="5" id="KW-1199">Hemostasis impairing toxin</keyword>
<accession>A0A835GEI0</accession>
<feature type="non-terminal residue" evidence="12">
    <location>
        <position position="1101"/>
    </location>
</feature>
<dbReference type="InterPro" id="IPR018114">
    <property type="entry name" value="TRYPSIN_HIS"/>
</dbReference>
<evidence type="ECO:0000313" key="12">
    <source>
        <dbReference type="EMBL" id="KAF9414843.1"/>
    </source>
</evidence>
<dbReference type="PROSITE" id="PS51888">
    <property type="entry name" value="CLIP"/>
    <property type="match status" value="1"/>
</dbReference>
<keyword evidence="9" id="KW-0720">Serine protease</keyword>
<comment type="caution">
    <text evidence="12">The sequence shown here is derived from an EMBL/GenBank/DDBJ whole genome shotgun (WGS) entry which is preliminary data.</text>
</comment>
<dbReference type="InterPro" id="IPR043504">
    <property type="entry name" value="Peptidase_S1_PA_chymotrypsin"/>
</dbReference>
<dbReference type="GO" id="GO:0005576">
    <property type="term" value="C:extracellular region"/>
    <property type="evidence" value="ECO:0007669"/>
    <property type="project" value="UniProtKB-SubCell"/>
</dbReference>
<dbReference type="SMART" id="SM00680">
    <property type="entry name" value="CLIP"/>
    <property type="match status" value="2"/>
</dbReference>
<dbReference type="GO" id="GO:0090729">
    <property type="term" value="F:toxin activity"/>
    <property type="evidence" value="ECO:0007669"/>
    <property type="project" value="UniProtKB-KW"/>
</dbReference>
<evidence type="ECO:0000256" key="3">
    <source>
        <dbReference type="ARBA" id="ARBA00022729"/>
    </source>
</evidence>
<evidence type="ECO:0000256" key="1">
    <source>
        <dbReference type="ARBA" id="ARBA00004239"/>
    </source>
</evidence>
<keyword evidence="13" id="KW-1185">Reference proteome</keyword>
<dbReference type="Pfam" id="PF00089">
    <property type="entry name" value="Trypsin"/>
    <property type="match status" value="3"/>
</dbReference>
<feature type="domain" description="Peptidase S1" evidence="10">
    <location>
        <begin position="838"/>
        <end position="1079"/>
    </location>
</feature>
<dbReference type="PANTHER" id="PTHR24260:SF147">
    <property type="entry name" value="EG:BACR7A4.3 PROTEIN-RELATED"/>
    <property type="match status" value="1"/>
</dbReference>
<dbReference type="FunFam" id="2.40.10.10:FF:000068">
    <property type="entry name" value="transmembrane protease serine 2"/>
    <property type="match status" value="2"/>
</dbReference>
<dbReference type="InterPro" id="IPR001254">
    <property type="entry name" value="Trypsin_dom"/>
</dbReference>
<dbReference type="PANTHER" id="PTHR24260">
    <property type="match status" value="1"/>
</dbReference>
<comment type="function">
    <text evidence="7">Fibrinolytic activity; shows preferential cleavage of Arg-Gly bonds in all three fibrinogen chains. Contact with the caterpillars causes severe bleeding, due the anticoagulant effect of the protein.</text>
</comment>
<evidence type="ECO:0000313" key="13">
    <source>
        <dbReference type="Proteomes" id="UP000648187"/>
    </source>
</evidence>
<dbReference type="InterPro" id="IPR033116">
    <property type="entry name" value="TRYPSIN_SER"/>
</dbReference>
<dbReference type="PROSITE" id="PS50240">
    <property type="entry name" value="TRYPSIN_DOM"/>
    <property type="match status" value="3"/>
</dbReference>
<dbReference type="GO" id="GO:0006508">
    <property type="term" value="P:proteolysis"/>
    <property type="evidence" value="ECO:0007669"/>
    <property type="project" value="UniProtKB-KW"/>
</dbReference>
<feature type="domain" description="Peptidase S1" evidence="10">
    <location>
        <begin position="431"/>
        <end position="651"/>
    </location>
</feature>
<evidence type="ECO:0000256" key="4">
    <source>
        <dbReference type="ARBA" id="ARBA00023157"/>
    </source>
</evidence>
<protein>
    <submittedName>
        <fullName evidence="12">Uncharacterized protein</fullName>
    </submittedName>
</protein>
<reference evidence="12" key="1">
    <citation type="submission" date="2020-08" db="EMBL/GenBank/DDBJ databases">
        <title>Spodoptera exigua strain:BAW_Kor-Di-RS1 Genome sequencing and assembly.</title>
        <authorList>
            <person name="Kim J."/>
            <person name="Nam H.Y."/>
            <person name="Kwon M."/>
            <person name="Choi J.H."/>
            <person name="Cho S.R."/>
            <person name="Kim G.-H."/>
        </authorList>
    </citation>
    <scope>NUCLEOTIDE SEQUENCE</scope>
    <source>
        <strain evidence="12">BAW_Kor-Di-RS1</strain>
        <tissue evidence="12">Whole-body</tissue>
    </source>
</reference>
<evidence type="ECO:0000256" key="7">
    <source>
        <dbReference type="ARBA" id="ARBA00055534"/>
    </source>
</evidence>
<dbReference type="PRINTS" id="PR00722">
    <property type="entry name" value="CHYMOTRYPSIN"/>
</dbReference>
<evidence type="ECO:0000256" key="9">
    <source>
        <dbReference type="RuleBase" id="RU363034"/>
    </source>
</evidence>
<gene>
    <name evidence="12" type="ORF">HW555_007376</name>
</gene>
<dbReference type="EMBL" id="JACKWZ010000123">
    <property type="protein sequence ID" value="KAF9414843.1"/>
    <property type="molecule type" value="Genomic_DNA"/>
</dbReference>
<keyword evidence="2" id="KW-0800">Toxin</keyword>
<evidence type="ECO:0000256" key="2">
    <source>
        <dbReference type="ARBA" id="ARBA00022656"/>
    </source>
</evidence>
<comment type="subcellular location">
    <subcellularLocation>
        <location evidence="1">Secreted</location>
        <location evidence="1">Extracellular space</location>
    </subcellularLocation>
</comment>
<sequence length="1101" mass="123951">FEENLEPSSMRSLRECTNEFLATHALLGYGDDENSAQWLCGGTVISERFILTAAHCISTKALGNVSYAALGLLKRTDPKELWNIHKIKRIIPHPEYSAPSKYHDIALLETETEINFGKNLLPACLDTGTNKENIAEASGWGRLGHRKSLADTLQVVVLQKFDDATCANHFPPHRHLKHGYDSEKQSCYGNNGDIIDTCEGDSGGPLQTNQFKCQYTVVGVTSYGKNCGIPGSAGMYTRVSYYVPWIESIVWPEETEERKKQDNLWLDNFEASHNMAANIRILVFALTFLCFVSCELNLQEDEPCVTNGLNGTCVGVFRCPSASLTYLYANAGFAREKYNYPELPDICSYRNNVPVVCCTDCKIPDTERYRHTAIGPLATLVDTTGPVAWSKCLEYFQRLPYPCRHQGNFELKKIWKEDKRCHEYKINIALVVGGRSAQRWEFPHMALLGYGDDEKSESTQWLGNVSYAALGLLKRTDPKELWNIHNIKRIIPHPEYSAPSKYHDIALLETETEIKFAKNLLPACLDVGKSNLRTAEASGWGRLGHKMNLADALQVVDLRQFEDKECADLFPPHRHLKHGYDHEKQMCYGNHKEIFDTCEGDSGGPLQTNQFKCQYTVVGVTSYGKNCGIPGSAGMYTRVSYYVPWIESIIDNKYSPDNVIKSVLNKQSSSLAVERAGKMAATKNMFLFFLLTFLCCVNCQLGLDEGSPCVTTGLKGVCVNVFKCNSAALTYLYANAGFDLKEYKIPALPEICSYKDNEPVVCCTDCDVGQERYRDVAIGPHGYMVNKKGPVALEKCFEYFQKLPYGCRFPGYFTIDKTWLHNSQCHNHTFRTGGVGFAVGGRDAKRWEFPHVALLGYGDDVDSAQWLCGGSVISERFILTAAHCSSTRLLGSIQYAALGLLRRTDPKENWKIYKIKRIINHPEYKPPSKYNDIALLETENEIAFGQDLLPACLHTGAEYIRFAEASGWGRLGHRQALADTLQVVNLEEFNQAECSNMYRPHRHLSNGYDHSKQMCYGSRFEVIDTCEGDSGGPLQFGSTSCYHTVIGVTSYGKDCGILGSAGMYTRVSYYLPWIEGIVWPEEVEKRKQKENQWLEQWLRWN</sequence>
<dbReference type="Proteomes" id="UP000648187">
    <property type="component" value="Unassembled WGS sequence"/>
</dbReference>
<keyword evidence="4" id="KW-1015">Disulfide bond</keyword>
<dbReference type="InterPro" id="IPR051333">
    <property type="entry name" value="CLIP_Serine_Protease"/>
</dbReference>
<dbReference type="SMART" id="SM00020">
    <property type="entry name" value="Tryp_SPc"/>
    <property type="match status" value="3"/>
</dbReference>
<keyword evidence="8" id="KW-1205">Fibrinolytic toxin</keyword>
<dbReference type="SUPFAM" id="SSF50494">
    <property type="entry name" value="Trypsin-like serine proteases"/>
    <property type="match status" value="3"/>
</dbReference>
<evidence type="ECO:0000259" key="11">
    <source>
        <dbReference type="PROSITE" id="PS51888"/>
    </source>
</evidence>
<keyword evidence="9" id="KW-0378">Hydrolase</keyword>
<dbReference type="InterPro" id="IPR009003">
    <property type="entry name" value="Peptidase_S1_PA"/>
</dbReference>
<dbReference type="Gene3D" id="2.40.10.10">
    <property type="entry name" value="Trypsin-like serine proteases"/>
    <property type="match status" value="3"/>
</dbReference>
<evidence type="ECO:0000256" key="8">
    <source>
        <dbReference type="ARBA" id="ARBA00084094"/>
    </source>
</evidence>
<evidence type="ECO:0000256" key="5">
    <source>
        <dbReference type="ARBA" id="ARBA00023240"/>
    </source>
</evidence>
<keyword evidence="9" id="KW-0645">Protease</keyword>
<keyword evidence="3" id="KW-0732">Signal</keyword>
<dbReference type="InterPro" id="IPR022700">
    <property type="entry name" value="CLIP"/>
</dbReference>
<dbReference type="PROSITE" id="PS00134">
    <property type="entry name" value="TRYPSIN_HIS"/>
    <property type="match status" value="2"/>
</dbReference>
<comment type="similarity">
    <text evidence="6">Belongs to the peptidase S1 family. CLIP subfamily.</text>
</comment>
<dbReference type="AlphaFoldDB" id="A0A835GEI0"/>
<dbReference type="CDD" id="cd00190">
    <property type="entry name" value="Tryp_SPc"/>
    <property type="match status" value="3"/>
</dbReference>
<feature type="domain" description="Peptidase S1" evidence="10">
    <location>
        <begin position="39"/>
        <end position="251"/>
    </location>
</feature>
<dbReference type="InterPro" id="IPR001314">
    <property type="entry name" value="Peptidase_S1A"/>
</dbReference>
<proteinExistence type="inferred from homology"/>
<dbReference type="GO" id="GO:0004252">
    <property type="term" value="F:serine-type endopeptidase activity"/>
    <property type="evidence" value="ECO:0007669"/>
    <property type="project" value="InterPro"/>
</dbReference>
<evidence type="ECO:0000256" key="6">
    <source>
        <dbReference type="ARBA" id="ARBA00024195"/>
    </source>
</evidence>
<feature type="domain" description="Clip" evidence="11">
    <location>
        <begin position="303"/>
        <end position="358"/>
    </location>
</feature>
<dbReference type="PROSITE" id="PS00135">
    <property type="entry name" value="TRYPSIN_SER"/>
    <property type="match status" value="3"/>
</dbReference>